<dbReference type="SUPFAM" id="SSF51905">
    <property type="entry name" value="FAD/NAD(P)-binding domain"/>
    <property type="match status" value="1"/>
</dbReference>
<dbReference type="Pfam" id="PF01494">
    <property type="entry name" value="FAD_binding_3"/>
    <property type="match status" value="1"/>
</dbReference>
<evidence type="ECO:0000313" key="6">
    <source>
        <dbReference type="EMBL" id="KAG0317925.1"/>
    </source>
</evidence>
<dbReference type="InterPro" id="IPR002938">
    <property type="entry name" value="FAD-bd"/>
</dbReference>
<proteinExistence type="inferred from homology"/>
<keyword evidence="4" id="KW-0560">Oxidoreductase</keyword>
<dbReference type="PANTHER" id="PTHR47356">
    <property type="entry name" value="FAD-DEPENDENT MONOOXYGENASE ASQG-RELATED"/>
    <property type="match status" value="1"/>
</dbReference>
<comment type="similarity">
    <text evidence="1">Belongs to the paxM FAD-dependent monooxygenase family.</text>
</comment>
<organism evidence="6 7">
    <name type="scientific">Dissophora globulifera</name>
    <dbReference type="NCBI Taxonomy" id="979702"/>
    <lineage>
        <taxon>Eukaryota</taxon>
        <taxon>Fungi</taxon>
        <taxon>Fungi incertae sedis</taxon>
        <taxon>Mucoromycota</taxon>
        <taxon>Mortierellomycotina</taxon>
        <taxon>Mortierellomycetes</taxon>
        <taxon>Mortierellales</taxon>
        <taxon>Mortierellaceae</taxon>
        <taxon>Dissophora</taxon>
    </lineage>
</organism>
<evidence type="ECO:0000256" key="2">
    <source>
        <dbReference type="ARBA" id="ARBA00022630"/>
    </source>
</evidence>
<feature type="domain" description="FAD-binding" evidence="5">
    <location>
        <begin position="6"/>
        <end position="182"/>
    </location>
</feature>
<dbReference type="AlphaFoldDB" id="A0A9P6RG54"/>
<sequence length="474" mass="52739">MSTSPKVLIVGAGLGGITLALLLERINIEYEIFERAPVVKPLGAAMSIGPNILPLFEQLGMVDDIMKLALPGRTMKVFNENMDLIGQTQNTASMEERCGYPPIMFSRPDFYRLLLSKIPPGRIHFNKRVLSVGQSDTGALIRCADGWTHEGDLVIGADGAYSAVRQSLYGRLEKEGKLPKSDTQSMNVGYSCMVGTTLPQDPEKYPILKDNFANFGVVVAEGKPHSVKSAFRKAIFIWTIIQVPGNRLCFGIVIQLHGQEKEETFRNSEWGPDSIDALVAQVRDHKVPFGGTLGDLIDATPKELISKVHLEEKLFETWTNGRIALIGDGAINAMQDAVIVANCLYDMKSTSGRDIELALQDYKAQRYPHAKKQVHISALVGKVLYGQSKFEKFMRRAVFNWLPTSFEERSFIKSAAYRPQATFLPFIPNPAKLHVTPQKMSKRYAEEQRKKETRGGVAAALDGKYSKSLDSRHY</sequence>
<dbReference type="Proteomes" id="UP000738325">
    <property type="component" value="Unassembled WGS sequence"/>
</dbReference>
<keyword evidence="7" id="KW-1185">Reference proteome</keyword>
<name>A0A9P6RG54_9FUNG</name>
<evidence type="ECO:0000259" key="5">
    <source>
        <dbReference type="Pfam" id="PF01494"/>
    </source>
</evidence>
<dbReference type="PRINTS" id="PR00420">
    <property type="entry name" value="RNGMNOXGNASE"/>
</dbReference>
<dbReference type="GO" id="GO:0004497">
    <property type="term" value="F:monooxygenase activity"/>
    <property type="evidence" value="ECO:0007669"/>
    <property type="project" value="InterPro"/>
</dbReference>
<protein>
    <recommendedName>
        <fullName evidence="5">FAD-binding domain-containing protein</fullName>
    </recommendedName>
</protein>
<keyword evidence="3" id="KW-0274">FAD</keyword>
<dbReference type="PANTHER" id="PTHR47356:SF2">
    <property type="entry name" value="FAD-BINDING DOMAIN-CONTAINING PROTEIN-RELATED"/>
    <property type="match status" value="1"/>
</dbReference>
<evidence type="ECO:0000256" key="1">
    <source>
        <dbReference type="ARBA" id="ARBA00007992"/>
    </source>
</evidence>
<evidence type="ECO:0000256" key="4">
    <source>
        <dbReference type="ARBA" id="ARBA00023002"/>
    </source>
</evidence>
<comment type="caution">
    <text evidence="6">The sequence shown here is derived from an EMBL/GenBank/DDBJ whole genome shotgun (WGS) entry which is preliminary data.</text>
</comment>
<evidence type="ECO:0000256" key="3">
    <source>
        <dbReference type="ARBA" id="ARBA00022827"/>
    </source>
</evidence>
<dbReference type="OrthoDB" id="417877at2759"/>
<dbReference type="EMBL" id="JAAAIP010000397">
    <property type="protein sequence ID" value="KAG0317925.1"/>
    <property type="molecule type" value="Genomic_DNA"/>
</dbReference>
<accession>A0A9P6RG54</accession>
<reference evidence="6" key="1">
    <citation type="journal article" date="2020" name="Fungal Divers.">
        <title>Resolving the Mortierellaceae phylogeny through synthesis of multi-gene phylogenetics and phylogenomics.</title>
        <authorList>
            <person name="Vandepol N."/>
            <person name="Liber J."/>
            <person name="Desiro A."/>
            <person name="Na H."/>
            <person name="Kennedy M."/>
            <person name="Barry K."/>
            <person name="Grigoriev I.V."/>
            <person name="Miller A.N."/>
            <person name="O'Donnell K."/>
            <person name="Stajich J.E."/>
            <person name="Bonito G."/>
        </authorList>
    </citation>
    <scope>NUCLEOTIDE SEQUENCE</scope>
    <source>
        <strain evidence="6">REB-010B</strain>
    </source>
</reference>
<dbReference type="InterPro" id="IPR050562">
    <property type="entry name" value="FAD_mOase_fung"/>
</dbReference>
<dbReference type="InterPro" id="IPR036188">
    <property type="entry name" value="FAD/NAD-bd_sf"/>
</dbReference>
<dbReference type="GO" id="GO:0071949">
    <property type="term" value="F:FAD binding"/>
    <property type="evidence" value="ECO:0007669"/>
    <property type="project" value="InterPro"/>
</dbReference>
<keyword evidence="2" id="KW-0285">Flavoprotein</keyword>
<evidence type="ECO:0000313" key="7">
    <source>
        <dbReference type="Proteomes" id="UP000738325"/>
    </source>
</evidence>
<dbReference type="Gene3D" id="3.50.50.60">
    <property type="entry name" value="FAD/NAD(P)-binding domain"/>
    <property type="match status" value="1"/>
</dbReference>
<gene>
    <name evidence="6" type="ORF">BGZ99_005955</name>
</gene>